<dbReference type="Proteomes" id="UP000887562">
    <property type="component" value="Unplaced"/>
</dbReference>
<organism evidence="2 3">
    <name type="scientific">Echinococcus canadensis</name>
    <dbReference type="NCBI Taxonomy" id="519352"/>
    <lineage>
        <taxon>Eukaryota</taxon>
        <taxon>Metazoa</taxon>
        <taxon>Spiralia</taxon>
        <taxon>Lophotrochozoa</taxon>
        <taxon>Platyhelminthes</taxon>
        <taxon>Cestoda</taxon>
        <taxon>Eucestoda</taxon>
        <taxon>Cyclophyllidea</taxon>
        <taxon>Taeniidae</taxon>
        <taxon>Echinococcus</taxon>
        <taxon>Echinococcus canadensis group</taxon>
    </lineage>
</organism>
<accession>A0A915EYU2</accession>
<name>A0A915EYU2_9CEST</name>
<evidence type="ECO:0000313" key="3">
    <source>
        <dbReference type="WBParaSite" id="maker-E.canG7_contigs_4126-snap-gene-1.73-mRNA-1"/>
    </source>
</evidence>
<sequence>VEAALSRYPSASRSEKQNCPEQPNIYKFKNPCFLLRLSFIESGFLIPTELNGKSKNETQLFGSGS</sequence>
<dbReference type="WBParaSite" id="maker-E.canG7_contigs_4126-snap-gene-1.73-mRNA-1">
    <property type="protein sequence ID" value="maker-E.canG7_contigs_4126-snap-gene-1.73-mRNA-1"/>
    <property type="gene ID" value="EcG7_01296"/>
</dbReference>
<reference evidence="3" key="1">
    <citation type="submission" date="2022-11" db="UniProtKB">
        <authorList>
            <consortium name="WormBaseParasite"/>
        </authorList>
    </citation>
    <scope>IDENTIFICATION</scope>
</reference>
<protein>
    <submittedName>
        <fullName evidence="3">Ovule protein</fullName>
    </submittedName>
</protein>
<feature type="region of interest" description="Disordered" evidence="1">
    <location>
        <begin position="1"/>
        <end position="20"/>
    </location>
</feature>
<proteinExistence type="predicted"/>
<evidence type="ECO:0000313" key="2">
    <source>
        <dbReference type="Proteomes" id="UP000887562"/>
    </source>
</evidence>
<keyword evidence="2" id="KW-1185">Reference proteome</keyword>
<dbReference type="AlphaFoldDB" id="A0A915EYU2"/>
<evidence type="ECO:0000256" key="1">
    <source>
        <dbReference type="SAM" id="MobiDB-lite"/>
    </source>
</evidence>